<dbReference type="PANTHER" id="PTHR35092:SF1">
    <property type="entry name" value="CHLORINASE MJ1651"/>
    <property type="match status" value="1"/>
</dbReference>
<evidence type="ECO:0000259" key="4">
    <source>
        <dbReference type="Pfam" id="PF20257"/>
    </source>
</evidence>
<comment type="caution">
    <text evidence="5">The sequence shown here is derived from an EMBL/GenBank/DDBJ whole genome shotgun (WGS) entry which is preliminary data.</text>
</comment>
<dbReference type="Proteomes" id="UP000642829">
    <property type="component" value="Unassembled WGS sequence"/>
</dbReference>
<dbReference type="InterPro" id="IPR023228">
    <property type="entry name" value="SAM_OH_AdoTrfase_N_sf"/>
</dbReference>
<dbReference type="Pfam" id="PF01887">
    <property type="entry name" value="SAM_HAT_N"/>
    <property type="match status" value="1"/>
</dbReference>
<feature type="domain" description="S-adenosyl-l-methionine hydroxide adenosyltransferase N-terminal" evidence="3">
    <location>
        <begin position="4"/>
        <end position="148"/>
    </location>
</feature>
<feature type="domain" description="S-adenosyl-l-methionine hydroxide adenosyltransferase C-terminal" evidence="4">
    <location>
        <begin position="171"/>
        <end position="255"/>
    </location>
</feature>
<dbReference type="InterPro" id="IPR046470">
    <property type="entry name" value="SAM_HAT_C"/>
</dbReference>
<keyword evidence="6" id="KW-1185">Reference proteome</keyword>
<evidence type="ECO:0000313" key="6">
    <source>
        <dbReference type="Proteomes" id="UP000642829"/>
    </source>
</evidence>
<protein>
    <recommendedName>
        <fullName evidence="7">SAM-dependent chlorinase/fluorinase</fullName>
    </recommendedName>
</protein>
<evidence type="ECO:0008006" key="7">
    <source>
        <dbReference type="Google" id="ProtNLM"/>
    </source>
</evidence>
<organism evidence="5 6">
    <name type="scientific">Cerasicoccus arenae</name>
    <dbReference type="NCBI Taxonomy" id="424488"/>
    <lineage>
        <taxon>Bacteria</taxon>
        <taxon>Pseudomonadati</taxon>
        <taxon>Verrucomicrobiota</taxon>
        <taxon>Opitutia</taxon>
        <taxon>Puniceicoccales</taxon>
        <taxon>Cerasicoccaceae</taxon>
        <taxon>Cerasicoccus</taxon>
    </lineage>
</organism>
<gene>
    <name evidence="5" type="ORF">GCM10007047_28230</name>
</gene>
<accession>A0A8J3DK86</accession>
<reference evidence="5" key="2">
    <citation type="submission" date="2020-09" db="EMBL/GenBank/DDBJ databases">
        <authorList>
            <person name="Sun Q."/>
            <person name="Kim S."/>
        </authorList>
    </citation>
    <scope>NUCLEOTIDE SEQUENCE</scope>
    <source>
        <strain evidence="5">KCTC 12870</strain>
    </source>
</reference>
<evidence type="ECO:0000256" key="1">
    <source>
        <dbReference type="ARBA" id="ARBA00022691"/>
    </source>
</evidence>
<dbReference type="RefSeq" id="WP_189516373.1">
    <property type="nucleotide sequence ID" value="NZ_BMXG01000021.1"/>
</dbReference>
<evidence type="ECO:0000259" key="3">
    <source>
        <dbReference type="Pfam" id="PF01887"/>
    </source>
</evidence>
<dbReference type="Pfam" id="PF20257">
    <property type="entry name" value="SAM_HAT_C"/>
    <property type="match status" value="1"/>
</dbReference>
<dbReference type="SUPFAM" id="SSF101852">
    <property type="entry name" value="Bacterial fluorinating enzyme, C-terminal domain"/>
    <property type="match status" value="1"/>
</dbReference>
<proteinExistence type="inferred from homology"/>
<dbReference type="InterPro" id="IPR046469">
    <property type="entry name" value="SAM_HAT_N"/>
</dbReference>
<dbReference type="Gene3D" id="2.40.30.90">
    <property type="entry name" value="Bacterial fluorinating enzyme like"/>
    <property type="match status" value="1"/>
</dbReference>
<dbReference type="PIRSF" id="PIRSF006779">
    <property type="entry name" value="UCP006779"/>
    <property type="match status" value="1"/>
</dbReference>
<dbReference type="InterPro" id="IPR002747">
    <property type="entry name" value="SAM_OH_AdoTrfase"/>
</dbReference>
<comment type="similarity">
    <text evidence="2">Belongs to the SAM hydrolase / SAM-dependent halogenase family.</text>
</comment>
<dbReference type="PANTHER" id="PTHR35092">
    <property type="entry name" value="CHLORINASE MJ1651"/>
    <property type="match status" value="1"/>
</dbReference>
<reference evidence="5" key="1">
    <citation type="journal article" date="2014" name="Int. J. Syst. Evol. Microbiol.">
        <title>Complete genome sequence of Corynebacterium casei LMG S-19264T (=DSM 44701T), isolated from a smear-ripened cheese.</title>
        <authorList>
            <consortium name="US DOE Joint Genome Institute (JGI-PGF)"/>
            <person name="Walter F."/>
            <person name="Albersmeier A."/>
            <person name="Kalinowski J."/>
            <person name="Ruckert C."/>
        </authorList>
    </citation>
    <scope>NUCLEOTIDE SEQUENCE</scope>
    <source>
        <strain evidence="5">KCTC 12870</strain>
    </source>
</reference>
<dbReference type="AlphaFoldDB" id="A0A8J3DK86"/>
<dbReference type="SUPFAM" id="SSF102522">
    <property type="entry name" value="Bacterial fluorinating enzyme, N-terminal domain"/>
    <property type="match status" value="1"/>
</dbReference>
<evidence type="ECO:0000256" key="2">
    <source>
        <dbReference type="ARBA" id="ARBA00024035"/>
    </source>
</evidence>
<name>A0A8J3DK86_9BACT</name>
<keyword evidence="1" id="KW-0949">S-adenosyl-L-methionine</keyword>
<evidence type="ECO:0000313" key="5">
    <source>
        <dbReference type="EMBL" id="GHC09376.1"/>
    </source>
</evidence>
<sequence length="258" mass="27949">MITIAFLTDFGDQDWYAAAMKGAVLSICPSCNIVDITHAIKPGNISAGAFILSQCWQDFPIGTVFLAVVDPGVGSDRLPVALEAEGRLFVGPDNGLFGWLGDQVTCCHRIANAYLFREVVTHTFHGRDIFGPVAARLAKGEIKVSEVGPEISGLVTVPWPEPIYDDDEAHGRILYIDHYGNAITNLRQDELKGRYKLANAVISLHPRRLSLLKAFSDAPQGQPLAYFGSGGLLEIAVNGGNAAQLLDLRLDQHVEVVL</sequence>
<dbReference type="EMBL" id="BMXG01000021">
    <property type="protein sequence ID" value="GHC09376.1"/>
    <property type="molecule type" value="Genomic_DNA"/>
</dbReference>
<dbReference type="Gene3D" id="3.40.50.10790">
    <property type="entry name" value="S-adenosyl-l-methionine hydroxide adenosyltransferase, N-terminal"/>
    <property type="match status" value="1"/>
</dbReference>
<dbReference type="InterPro" id="IPR023227">
    <property type="entry name" value="SAM_OH_AdoTrfase_C_sf"/>
</dbReference>